<dbReference type="InterPro" id="IPR030841">
    <property type="entry name" value="NTH1"/>
</dbReference>
<dbReference type="GO" id="GO:0005634">
    <property type="term" value="C:nucleus"/>
    <property type="evidence" value="ECO:0007669"/>
    <property type="project" value="UniProtKB-SubCell"/>
</dbReference>
<keyword evidence="8" id="KW-0408">Iron</keyword>
<dbReference type="InParanoid" id="A0A1X2HDA8"/>
<feature type="region of interest" description="Disordered" evidence="15">
    <location>
        <begin position="1"/>
        <end position="75"/>
    </location>
</feature>
<keyword evidence="9" id="KW-0411">Iron-sulfur</keyword>
<dbReference type="SMART" id="SM00525">
    <property type="entry name" value="FES"/>
    <property type="match status" value="1"/>
</dbReference>
<dbReference type="InterPro" id="IPR004036">
    <property type="entry name" value="Endonuclease-III-like_CS2"/>
</dbReference>
<sequence length="358" mass="39705">MQRRSVRLAESHAGSIVKKRRVTAASSSSSSSSSSSFSSPSPPSSPPPAPKKKPLSKVKKPKVESSPLRSLSSDPPAQWETVYNLIREFRKHTTAPVDTMGCERLAEEGVPDKVFRFQTLISLMLSSQTKDTVTSAAVKILQSELPGGLNLESILAVDEKQLDQYIKSVGFHTKKAHYIKQVAEILRDEHDGDIPDTIQGLVKLPGVGPKMGYLALQIAWKMNAGIGVDVHVHRISNRLGWCTTENRLPEDTRIQLESWLPKEHWREINPMLVGFGQVTCLPRGPKCGECPVRDYCPSAAVTVKKRKTVVKKEVVEDGETKIITVKKEEEEGDTKFLANHEPQLADAVETTKKEPLEW</sequence>
<evidence type="ECO:0000259" key="16">
    <source>
        <dbReference type="SMART" id="SM00478"/>
    </source>
</evidence>
<dbReference type="InterPro" id="IPR003651">
    <property type="entry name" value="Endonuclease3_FeS-loop_motif"/>
</dbReference>
<evidence type="ECO:0000256" key="9">
    <source>
        <dbReference type="ARBA" id="ARBA00023014"/>
    </source>
</evidence>
<keyword evidence="11 14" id="KW-0456">Lyase</keyword>
<evidence type="ECO:0000256" key="12">
    <source>
        <dbReference type="ARBA" id="ARBA00023295"/>
    </source>
</evidence>
<dbReference type="EC" id="3.2.2.-" evidence="14"/>
<dbReference type="GO" id="GO:0006289">
    <property type="term" value="P:nucleotide-excision repair"/>
    <property type="evidence" value="ECO:0007669"/>
    <property type="project" value="TreeGrafter"/>
</dbReference>
<dbReference type="GO" id="GO:0046872">
    <property type="term" value="F:metal ion binding"/>
    <property type="evidence" value="ECO:0007669"/>
    <property type="project" value="UniProtKB-KW"/>
</dbReference>
<feature type="compositionally biased region" description="Low complexity" evidence="15">
    <location>
        <begin position="26"/>
        <end position="39"/>
    </location>
</feature>
<keyword evidence="3" id="KW-0004">4Fe-4S</keyword>
<evidence type="ECO:0000256" key="8">
    <source>
        <dbReference type="ARBA" id="ARBA00023004"/>
    </source>
</evidence>
<dbReference type="SMART" id="SM00478">
    <property type="entry name" value="ENDO3c"/>
    <property type="match status" value="1"/>
</dbReference>
<comment type="similarity">
    <text evidence="2 14">Belongs to the Nth/MutY family.</text>
</comment>
<keyword evidence="7" id="KW-0809">Transit peptide</keyword>
<evidence type="ECO:0000256" key="3">
    <source>
        <dbReference type="ARBA" id="ARBA00022485"/>
    </source>
</evidence>
<keyword evidence="14" id="KW-0539">Nucleus</keyword>
<evidence type="ECO:0000313" key="17">
    <source>
        <dbReference type="EMBL" id="ORY96771.1"/>
    </source>
</evidence>
<dbReference type="Pfam" id="PF10576">
    <property type="entry name" value="EndIII_4Fe-2S"/>
    <property type="match status" value="1"/>
</dbReference>
<dbReference type="GO" id="GO:0140078">
    <property type="term" value="F:class I DNA-(apurinic or apyrimidinic site) endonuclease activity"/>
    <property type="evidence" value="ECO:0007669"/>
    <property type="project" value="UniProtKB-EC"/>
</dbReference>
<dbReference type="EMBL" id="MCGN01000005">
    <property type="protein sequence ID" value="ORY96771.1"/>
    <property type="molecule type" value="Genomic_DNA"/>
</dbReference>
<feature type="domain" description="HhH-GPD" evidence="16">
    <location>
        <begin position="125"/>
        <end position="278"/>
    </location>
</feature>
<feature type="region of interest" description="Disordered" evidence="15">
    <location>
        <begin position="339"/>
        <end position="358"/>
    </location>
</feature>
<evidence type="ECO:0000256" key="6">
    <source>
        <dbReference type="ARBA" id="ARBA00022801"/>
    </source>
</evidence>
<comment type="cofactor">
    <cofactor evidence="1">
        <name>[4Fe-4S] cluster</name>
        <dbReference type="ChEBI" id="CHEBI:49883"/>
    </cofactor>
</comment>
<comment type="caution">
    <text evidence="17">The sequence shown here is derived from an EMBL/GenBank/DDBJ whole genome shotgun (WGS) entry which is preliminary data.</text>
</comment>
<dbReference type="EC" id="4.2.99.18" evidence="14"/>
<dbReference type="Pfam" id="PF00730">
    <property type="entry name" value="HhH-GPD"/>
    <property type="match status" value="1"/>
</dbReference>
<dbReference type="FunFam" id="1.10.340.30:FF:000005">
    <property type="entry name" value="Endonuclease III-like protein 1"/>
    <property type="match status" value="1"/>
</dbReference>
<dbReference type="STRING" id="13706.A0A1X2HDA8"/>
<keyword evidence="6 14" id="KW-0378">Hydrolase</keyword>
<evidence type="ECO:0000313" key="18">
    <source>
        <dbReference type="Proteomes" id="UP000242180"/>
    </source>
</evidence>
<dbReference type="CDD" id="cd00056">
    <property type="entry name" value="ENDO3c"/>
    <property type="match status" value="1"/>
</dbReference>
<dbReference type="Gene3D" id="1.10.340.30">
    <property type="entry name" value="Hypothetical protein, domain 2"/>
    <property type="match status" value="1"/>
</dbReference>
<dbReference type="HAMAP" id="MF_03183">
    <property type="entry name" value="Endonuclease_III_Nth"/>
    <property type="match status" value="1"/>
</dbReference>
<keyword evidence="4" id="KW-0479">Metal-binding</keyword>
<dbReference type="FunCoup" id="A0A1X2HDA8">
    <property type="interactions" value="267"/>
</dbReference>
<comment type="function">
    <text evidence="14">Bifunctional DNA N-glycosylase with associated apurinic/apyrimidinic (AP) lyase function that catalyzes the first step in base excision repair (BER), the primary repair pathway for the repair of oxidative DNA damage. The DNA N-glycosylase activity releases the damaged DNA base from DNA by cleaving the N-glycosidic bond, leaving an AP site. The AP lyase activity cleaves the phosphodiester bond 3' to the AP site by a beta-elimination. Primarily recognizes and repairs oxidative base damage of pyrimidines.</text>
</comment>
<evidence type="ECO:0000256" key="1">
    <source>
        <dbReference type="ARBA" id="ARBA00001966"/>
    </source>
</evidence>
<keyword evidence="14" id="KW-0496">Mitochondrion</keyword>
<keyword evidence="12 14" id="KW-0326">Glycosidase</keyword>
<dbReference type="InterPro" id="IPR023170">
    <property type="entry name" value="HhH_base_excis_C"/>
</dbReference>
<dbReference type="AlphaFoldDB" id="A0A1X2HDA8"/>
<dbReference type="OrthoDB" id="2099276at2759"/>
<dbReference type="GO" id="GO:0000703">
    <property type="term" value="F:oxidized pyrimidine nucleobase lesion DNA N-glycosylase activity"/>
    <property type="evidence" value="ECO:0007669"/>
    <property type="project" value="UniProtKB-UniRule"/>
</dbReference>
<gene>
    <name evidence="14" type="primary">NTH1</name>
    <name evidence="17" type="ORF">BCR43DRAFT_492246</name>
</gene>
<dbReference type="InterPro" id="IPR000445">
    <property type="entry name" value="HhH_motif"/>
</dbReference>
<reference evidence="17 18" key="1">
    <citation type="submission" date="2016-07" db="EMBL/GenBank/DDBJ databases">
        <title>Pervasive Adenine N6-methylation of Active Genes in Fungi.</title>
        <authorList>
            <consortium name="DOE Joint Genome Institute"/>
            <person name="Mondo S.J."/>
            <person name="Dannebaum R.O."/>
            <person name="Kuo R.C."/>
            <person name="Labutti K."/>
            <person name="Haridas S."/>
            <person name="Kuo A."/>
            <person name="Salamov A."/>
            <person name="Ahrendt S.R."/>
            <person name="Lipzen A."/>
            <person name="Sullivan W."/>
            <person name="Andreopoulos W.B."/>
            <person name="Clum A."/>
            <person name="Lindquist E."/>
            <person name="Daum C."/>
            <person name="Ramamoorthy G.K."/>
            <person name="Gryganskyi A."/>
            <person name="Culley D."/>
            <person name="Magnuson J.K."/>
            <person name="James T.Y."/>
            <person name="O'Malley M.A."/>
            <person name="Stajich J.E."/>
            <person name="Spatafora J.W."/>
            <person name="Visel A."/>
            <person name="Grigoriev I.V."/>
        </authorList>
    </citation>
    <scope>NUCLEOTIDE SEQUENCE [LARGE SCALE GENOMIC DNA]</scope>
    <source>
        <strain evidence="17 18">NRRL 2496</strain>
    </source>
</reference>
<evidence type="ECO:0000256" key="7">
    <source>
        <dbReference type="ARBA" id="ARBA00022946"/>
    </source>
</evidence>
<dbReference type="Proteomes" id="UP000242180">
    <property type="component" value="Unassembled WGS sequence"/>
</dbReference>
<evidence type="ECO:0000256" key="2">
    <source>
        <dbReference type="ARBA" id="ARBA00008343"/>
    </source>
</evidence>
<dbReference type="Gene3D" id="1.10.1670.10">
    <property type="entry name" value="Helix-hairpin-Helix base-excision DNA repair enzymes (C-terminal)"/>
    <property type="match status" value="1"/>
</dbReference>
<evidence type="ECO:0000256" key="4">
    <source>
        <dbReference type="ARBA" id="ARBA00022723"/>
    </source>
</evidence>
<keyword evidence="10 14" id="KW-0234">DNA repair</keyword>
<dbReference type="PROSITE" id="PS01155">
    <property type="entry name" value="ENDONUCLEASE_III_2"/>
    <property type="match status" value="1"/>
</dbReference>
<evidence type="ECO:0000256" key="10">
    <source>
        <dbReference type="ARBA" id="ARBA00023204"/>
    </source>
</evidence>
<dbReference type="InterPro" id="IPR011257">
    <property type="entry name" value="DNA_glycosylase"/>
</dbReference>
<dbReference type="OMA" id="RGKRCDL"/>
<evidence type="ECO:0000256" key="13">
    <source>
        <dbReference type="ARBA" id="ARBA00044632"/>
    </source>
</evidence>
<name>A0A1X2HDA8_SYNRA</name>
<evidence type="ECO:0000256" key="5">
    <source>
        <dbReference type="ARBA" id="ARBA00022763"/>
    </source>
</evidence>
<proteinExistence type="inferred from homology"/>
<dbReference type="GO" id="GO:0051539">
    <property type="term" value="F:4 iron, 4 sulfur cluster binding"/>
    <property type="evidence" value="ECO:0007669"/>
    <property type="project" value="UniProtKB-KW"/>
</dbReference>
<dbReference type="PANTHER" id="PTHR43286">
    <property type="entry name" value="ENDONUCLEASE III-LIKE PROTEIN 1"/>
    <property type="match status" value="1"/>
</dbReference>
<organism evidence="17 18">
    <name type="scientific">Syncephalastrum racemosum</name>
    <name type="common">Filamentous fungus</name>
    <dbReference type="NCBI Taxonomy" id="13706"/>
    <lineage>
        <taxon>Eukaryota</taxon>
        <taxon>Fungi</taxon>
        <taxon>Fungi incertae sedis</taxon>
        <taxon>Mucoromycota</taxon>
        <taxon>Mucoromycotina</taxon>
        <taxon>Mucoromycetes</taxon>
        <taxon>Mucorales</taxon>
        <taxon>Syncephalastraceae</taxon>
        <taxon>Syncephalastrum</taxon>
    </lineage>
</organism>
<comment type="catalytic activity">
    <reaction evidence="13 14">
        <text>2'-deoxyribonucleotide-(2'-deoxyribose 5'-phosphate)-2'-deoxyribonucleotide-DNA = a 3'-end 2'-deoxyribonucleotide-(2,3-dehydro-2,3-deoxyribose 5'-phosphate)-DNA + a 5'-end 5'-phospho-2'-deoxyribonucleoside-DNA + H(+)</text>
        <dbReference type="Rhea" id="RHEA:66592"/>
        <dbReference type="Rhea" id="RHEA-COMP:13180"/>
        <dbReference type="Rhea" id="RHEA-COMP:16897"/>
        <dbReference type="Rhea" id="RHEA-COMP:17067"/>
        <dbReference type="ChEBI" id="CHEBI:15378"/>
        <dbReference type="ChEBI" id="CHEBI:136412"/>
        <dbReference type="ChEBI" id="CHEBI:157695"/>
        <dbReference type="ChEBI" id="CHEBI:167181"/>
        <dbReference type="EC" id="4.2.99.18"/>
    </reaction>
</comment>
<dbReference type="Pfam" id="PF00633">
    <property type="entry name" value="HHH"/>
    <property type="match status" value="1"/>
</dbReference>
<dbReference type="SUPFAM" id="SSF48150">
    <property type="entry name" value="DNA-glycosylase"/>
    <property type="match status" value="1"/>
</dbReference>
<dbReference type="GO" id="GO:0006285">
    <property type="term" value="P:base-excision repair, AP site formation"/>
    <property type="evidence" value="ECO:0007669"/>
    <property type="project" value="UniProtKB-UniRule"/>
</dbReference>
<accession>A0A1X2HDA8</accession>
<evidence type="ECO:0000256" key="14">
    <source>
        <dbReference type="HAMAP-Rule" id="MF_03183"/>
    </source>
</evidence>
<dbReference type="GO" id="GO:0003677">
    <property type="term" value="F:DNA binding"/>
    <property type="evidence" value="ECO:0007669"/>
    <property type="project" value="UniProtKB-UniRule"/>
</dbReference>
<keyword evidence="5 14" id="KW-0227">DNA damage</keyword>
<dbReference type="GO" id="GO:0005739">
    <property type="term" value="C:mitochondrion"/>
    <property type="evidence" value="ECO:0007669"/>
    <property type="project" value="UniProtKB-SubCell"/>
</dbReference>
<comment type="subcellular location">
    <subcellularLocation>
        <location evidence="14">Nucleus</location>
    </subcellularLocation>
    <subcellularLocation>
        <location evidence="14">Mitochondrion</location>
    </subcellularLocation>
</comment>
<protein>
    <recommendedName>
        <fullName evidence="14">Endonuclease III homolog</fullName>
        <ecNumber evidence="14">3.2.2.-</ecNumber>
        <ecNumber evidence="14">4.2.99.18</ecNumber>
    </recommendedName>
    <alternativeName>
        <fullName evidence="14">Bifunctional DNA N-glycosylase/DNA-(apurinic or apyrimidinic site) lyase</fullName>
        <shortName evidence="14">DNA glycosylase/AP lyase</shortName>
    </alternativeName>
</protein>
<keyword evidence="18" id="KW-1185">Reference proteome</keyword>
<feature type="compositionally biased region" description="Basic and acidic residues" evidence="15">
    <location>
        <begin position="349"/>
        <end position="358"/>
    </location>
</feature>
<dbReference type="PANTHER" id="PTHR43286:SF1">
    <property type="entry name" value="ENDONUCLEASE III-LIKE PROTEIN 1"/>
    <property type="match status" value="1"/>
</dbReference>
<evidence type="ECO:0000256" key="11">
    <source>
        <dbReference type="ARBA" id="ARBA00023239"/>
    </source>
</evidence>
<comment type="caution">
    <text evidence="14">Lacks conserved residue(s) required for the propagation of feature annotation.</text>
</comment>
<feature type="compositionally biased region" description="Low complexity" evidence="15">
    <location>
        <begin position="64"/>
        <end position="75"/>
    </location>
</feature>
<evidence type="ECO:0000256" key="15">
    <source>
        <dbReference type="SAM" id="MobiDB-lite"/>
    </source>
</evidence>
<dbReference type="InterPro" id="IPR003265">
    <property type="entry name" value="HhH-GPD_domain"/>
</dbReference>
<feature type="compositionally biased region" description="Basic residues" evidence="15">
    <location>
        <begin position="50"/>
        <end position="60"/>
    </location>
</feature>
<feature type="compositionally biased region" description="Pro residues" evidence="15">
    <location>
        <begin position="40"/>
        <end position="49"/>
    </location>
</feature>